<dbReference type="RefSeq" id="WP_148758716.1">
    <property type="nucleotide sequence ID" value="NZ_VSRQ01000002.1"/>
</dbReference>
<comment type="caution">
    <text evidence="1">The sequence shown here is derived from an EMBL/GenBank/DDBJ whole genome shotgun (WGS) entry which is preliminary data.</text>
</comment>
<dbReference type="EMBL" id="VSRQ01000002">
    <property type="protein sequence ID" value="TYK50876.1"/>
    <property type="molecule type" value="Genomic_DNA"/>
</dbReference>
<dbReference type="AlphaFoldDB" id="A0A5D3FSJ6"/>
<dbReference type="InterPro" id="IPR011990">
    <property type="entry name" value="TPR-like_helical_dom_sf"/>
</dbReference>
<sequence>MSAAKVIGARLRRLREEPRDEHGRAHRSREKWALMLRSAADPAADGLPGIKSLAKMIAQWERGDHVPGPIYRPLYAKVTGKAEAELFGEAMRSSAPVARHDALPLASAAGAASRRRSAPVAPELADYFAEQLAGHYRADRHLGPFRLIPTAAAQYELLCDLAAGAQAPLRRRLWSLAAGFAAFLGWLYQDGGDLDRSAHWHDLMLERAHRSHDPQLVAFALHNKAMLLADLGDGRGVLDLTGAVLAYSPGLIPKVRVLALQQSAHGVSLAAGDDDTGEAADECARLLDDAAALVERVDDVYPWGGACRTTHYLDVQRATYLTRLGRADEALTIWERIMPALVESGARRDVGVFKARQAQAYASRREPEQAVTVAGEVVAVAEETGSARMRRELRTLGERMRPWASERPGRRLAEMLAGMGGHA</sequence>
<protein>
    <submittedName>
        <fullName evidence="1">Twin-arginine translocation pathway signal</fullName>
    </submittedName>
</protein>
<organism evidence="1 2">
    <name type="scientific">Actinomadura decatromicini</name>
    <dbReference type="NCBI Taxonomy" id="2604572"/>
    <lineage>
        <taxon>Bacteria</taxon>
        <taxon>Bacillati</taxon>
        <taxon>Actinomycetota</taxon>
        <taxon>Actinomycetes</taxon>
        <taxon>Streptosporangiales</taxon>
        <taxon>Thermomonosporaceae</taxon>
        <taxon>Actinomadura</taxon>
    </lineage>
</organism>
<keyword evidence="2" id="KW-1185">Reference proteome</keyword>
<name>A0A5D3FSJ6_9ACTN</name>
<proteinExistence type="predicted"/>
<accession>A0A5D3FSJ6</accession>
<dbReference type="SUPFAM" id="SSF48452">
    <property type="entry name" value="TPR-like"/>
    <property type="match status" value="1"/>
</dbReference>
<dbReference type="Proteomes" id="UP000323505">
    <property type="component" value="Unassembled WGS sequence"/>
</dbReference>
<gene>
    <name evidence="1" type="ORF">FXF68_10450</name>
</gene>
<reference evidence="1 2" key="1">
    <citation type="submission" date="2019-08" db="EMBL/GenBank/DDBJ databases">
        <title>Actinomadura sp. nov. CYP1-5 isolated from mountain soil.</title>
        <authorList>
            <person name="Songsumanus A."/>
            <person name="Kuncharoen N."/>
            <person name="Kudo T."/>
            <person name="Yuki M."/>
            <person name="Igarashi Y."/>
            <person name="Tanasupawat S."/>
        </authorList>
    </citation>
    <scope>NUCLEOTIDE SEQUENCE [LARGE SCALE GENOMIC DNA]</scope>
    <source>
        <strain evidence="1 2">CYP1-5</strain>
    </source>
</reference>
<evidence type="ECO:0000313" key="1">
    <source>
        <dbReference type="EMBL" id="TYK50876.1"/>
    </source>
</evidence>
<evidence type="ECO:0000313" key="2">
    <source>
        <dbReference type="Proteomes" id="UP000323505"/>
    </source>
</evidence>